<evidence type="ECO:0000313" key="2">
    <source>
        <dbReference type="EMBL" id="SEW54717.1"/>
    </source>
</evidence>
<reference evidence="3" key="1">
    <citation type="submission" date="2016-10" db="EMBL/GenBank/DDBJ databases">
        <authorList>
            <person name="Varghese N."/>
            <person name="Submissions S."/>
        </authorList>
    </citation>
    <scope>NUCLEOTIDE SEQUENCE [LARGE SCALE GENOMIC DNA]</scope>
    <source>
        <strain evidence="3">DSM 3695</strain>
    </source>
</reference>
<dbReference type="OrthoDB" id="680865at2"/>
<organism evidence="2 3">
    <name type="scientific">Chitinophaga arvensicola</name>
    <dbReference type="NCBI Taxonomy" id="29529"/>
    <lineage>
        <taxon>Bacteria</taxon>
        <taxon>Pseudomonadati</taxon>
        <taxon>Bacteroidota</taxon>
        <taxon>Chitinophagia</taxon>
        <taxon>Chitinophagales</taxon>
        <taxon>Chitinophagaceae</taxon>
        <taxon>Chitinophaga</taxon>
    </lineage>
</organism>
<keyword evidence="3" id="KW-1185">Reference proteome</keyword>
<name>A0A1I0SED3_9BACT</name>
<dbReference type="Proteomes" id="UP000199310">
    <property type="component" value="Unassembled WGS sequence"/>
</dbReference>
<dbReference type="EMBL" id="FOJG01000002">
    <property type="protein sequence ID" value="SEW54717.1"/>
    <property type="molecule type" value="Genomic_DNA"/>
</dbReference>
<gene>
    <name evidence="2" type="ORF">SAMN04488122_6141</name>
</gene>
<dbReference type="RefSeq" id="WP_089902388.1">
    <property type="nucleotide sequence ID" value="NZ_FOJG01000002.1"/>
</dbReference>
<dbReference type="STRING" id="29529.SAMN04488122_6141"/>
<feature type="signal peptide" evidence="1">
    <location>
        <begin position="1"/>
        <end position="20"/>
    </location>
</feature>
<protein>
    <recommendedName>
        <fullName evidence="4">Lipoprotein</fullName>
    </recommendedName>
</protein>
<dbReference type="PROSITE" id="PS51257">
    <property type="entry name" value="PROKAR_LIPOPROTEIN"/>
    <property type="match status" value="1"/>
</dbReference>
<feature type="chain" id="PRO_5011669598" description="Lipoprotein" evidence="1">
    <location>
        <begin position="21"/>
        <end position="77"/>
    </location>
</feature>
<keyword evidence="1" id="KW-0732">Signal</keyword>
<dbReference type="AlphaFoldDB" id="A0A1I0SED3"/>
<proteinExistence type="predicted"/>
<evidence type="ECO:0008006" key="4">
    <source>
        <dbReference type="Google" id="ProtNLM"/>
    </source>
</evidence>
<evidence type="ECO:0000313" key="3">
    <source>
        <dbReference type="Proteomes" id="UP000199310"/>
    </source>
</evidence>
<evidence type="ECO:0000256" key="1">
    <source>
        <dbReference type="SAM" id="SignalP"/>
    </source>
</evidence>
<accession>A0A1I0SED3</accession>
<sequence>MKNVIKIGFLALSFGLFAVACGGAKTETTGDSTATAASNTIDSAATAATANVDSVANAAKATVDSAAKTVDSAAAHH</sequence>